<dbReference type="AlphaFoldDB" id="A0A427AUS5"/>
<comment type="caution">
    <text evidence="2">The sequence shown here is derived from an EMBL/GenBank/DDBJ whole genome shotgun (WGS) entry which is preliminary data.</text>
</comment>
<evidence type="ECO:0000313" key="2">
    <source>
        <dbReference type="EMBL" id="RRT79971.1"/>
    </source>
</evidence>
<protein>
    <recommendedName>
        <fullName evidence="4">Reverse transcriptase domain-containing protein</fullName>
    </recommendedName>
</protein>
<feature type="region of interest" description="Disordered" evidence="1">
    <location>
        <begin position="1"/>
        <end position="38"/>
    </location>
</feature>
<organism evidence="2 3">
    <name type="scientific">Ensete ventricosum</name>
    <name type="common">Abyssinian banana</name>
    <name type="synonym">Musa ensete</name>
    <dbReference type="NCBI Taxonomy" id="4639"/>
    <lineage>
        <taxon>Eukaryota</taxon>
        <taxon>Viridiplantae</taxon>
        <taxon>Streptophyta</taxon>
        <taxon>Embryophyta</taxon>
        <taxon>Tracheophyta</taxon>
        <taxon>Spermatophyta</taxon>
        <taxon>Magnoliopsida</taxon>
        <taxon>Liliopsida</taxon>
        <taxon>Zingiberales</taxon>
        <taxon>Musaceae</taxon>
        <taxon>Ensete</taxon>
    </lineage>
</organism>
<accession>A0A427AUS5</accession>
<name>A0A427AUS5_ENSVE</name>
<evidence type="ECO:0000256" key="1">
    <source>
        <dbReference type="SAM" id="MobiDB-lite"/>
    </source>
</evidence>
<dbReference type="Proteomes" id="UP000287651">
    <property type="component" value="Unassembled WGS sequence"/>
</dbReference>
<evidence type="ECO:0000313" key="3">
    <source>
        <dbReference type="Proteomes" id="UP000287651"/>
    </source>
</evidence>
<reference evidence="2 3" key="1">
    <citation type="journal article" date="2014" name="Agronomy (Basel)">
        <title>A Draft Genome Sequence for Ensete ventricosum, the Drought-Tolerant Tree Against Hunger.</title>
        <authorList>
            <person name="Harrison J."/>
            <person name="Moore K.A."/>
            <person name="Paszkiewicz K."/>
            <person name="Jones T."/>
            <person name="Grant M."/>
            <person name="Ambacheew D."/>
            <person name="Muzemil S."/>
            <person name="Studholme D.J."/>
        </authorList>
    </citation>
    <scope>NUCLEOTIDE SEQUENCE [LARGE SCALE GENOMIC DNA]</scope>
</reference>
<evidence type="ECO:0008006" key="4">
    <source>
        <dbReference type="Google" id="ProtNLM"/>
    </source>
</evidence>
<gene>
    <name evidence="2" type="ORF">B296_00014802</name>
</gene>
<dbReference type="EMBL" id="AMZH03001263">
    <property type="protein sequence ID" value="RRT79971.1"/>
    <property type="molecule type" value="Genomic_DNA"/>
</dbReference>
<proteinExistence type="predicted"/>
<feature type="non-terminal residue" evidence="2">
    <location>
        <position position="1"/>
    </location>
</feature>
<feature type="compositionally biased region" description="Basic and acidic residues" evidence="1">
    <location>
        <begin position="15"/>
        <end position="26"/>
    </location>
</feature>
<sequence length="79" mass="9098">NYKLRPRQIKADSLVLKKTENSDPTRSRGKLAPNWKGPYQVESTTQLGTYTLATMEGNSCRERGTSRTYKNFMYNMTCN</sequence>